<reference evidence="1 2" key="1">
    <citation type="submission" date="2024-02" db="EMBL/GenBank/DDBJ databases">
        <authorList>
            <person name="Chen Y."/>
            <person name="Shah S."/>
            <person name="Dougan E. K."/>
            <person name="Thang M."/>
            <person name="Chan C."/>
        </authorList>
    </citation>
    <scope>NUCLEOTIDE SEQUENCE [LARGE SCALE GENOMIC DNA]</scope>
</reference>
<accession>A0ABP0LDS1</accession>
<dbReference type="EMBL" id="CAXAMN010012002">
    <property type="protein sequence ID" value="CAK9036921.1"/>
    <property type="molecule type" value="Genomic_DNA"/>
</dbReference>
<name>A0ABP0LDS1_9DINO</name>
<protein>
    <submittedName>
        <fullName evidence="1">Uncharacterized protein</fullName>
    </submittedName>
</protein>
<proteinExistence type="predicted"/>
<keyword evidence="2" id="KW-1185">Reference proteome</keyword>
<organism evidence="1 2">
    <name type="scientific">Durusdinium trenchii</name>
    <dbReference type="NCBI Taxonomy" id="1381693"/>
    <lineage>
        <taxon>Eukaryota</taxon>
        <taxon>Sar</taxon>
        <taxon>Alveolata</taxon>
        <taxon>Dinophyceae</taxon>
        <taxon>Suessiales</taxon>
        <taxon>Symbiodiniaceae</taxon>
        <taxon>Durusdinium</taxon>
    </lineage>
</organism>
<evidence type="ECO:0000313" key="2">
    <source>
        <dbReference type="Proteomes" id="UP001642484"/>
    </source>
</evidence>
<comment type="caution">
    <text evidence="1">The sequence shown here is derived from an EMBL/GenBank/DDBJ whole genome shotgun (WGS) entry which is preliminary data.</text>
</comment>
<sequence length="165" mass="18623">MEGYRQDVGRAASSMSVPSDLSDCSPRALIRKVRFRQDGWHAEKLLEMIMLTLQVALSRRRLPSCGDFVGDQTGASITASSLRDISGTLFHEFRKAADQGLTSYYLNQNIKLISFWRPWMLEADGPAWIRSCLASRGFKTEICKVYHTAYAGVQGCSFFELKVSW</sequence>
<gene>
    <name evidence="1" type="ORF">CCMP2556_LOCUS20471</name>
</gene>
<dbReference type="Proteomes" id="UP001642484">
    <property type="component" value="Unassembled WGS sequence"/>
</dbReference>
<evidence type="ECO:0000313" key="1">
    <source>
        <dbReference type="EMBL" id="CAK9036921.1"/>
    </source>
</evidence>